<dbReference type="AlphaFoldDB" id="A0A1E8F233"/>
<dbReference type="RefSeq" id="WP_070109044.1">
    <property type="nucleotide sequence ID" value="NZ_LZFO01000001.1"/>
</dbReference>
<evidence type="ECO:0000313" key="3">
    <source>
        <dbReference type="EMBL" id="OFI07712.1"/>
    </source>
</evidence>
<dbReference type="Pfam" id="PF01078">
    <property type="entry name" value="Mg_chelatase"/>
    <property type="match status" value="1"/>
</dbReference>
<organism evidence="3 4">
    <name type="scientific">Clostridium acetireducens DSM 10703</name>
    <dbReference type="NCBI Taxonomy" id="1121290"/>
    <lineage>
        <taxon>Bacteria</taxon>
        <taxon>Bacillati</taxon>
        <taxon>Bacillota</taxon>
        <taxon>Clostridia</taxon>
        <taxon>Eubacteriales</taxon>
        <taxon>Clostridiaceae</taxon>
        <taxon>Clostridium</taxon>
    </lineage>
</organism>
<evidence type="ECO:0000259" key="2">
    <source>
        <dbReference type="SMART" id="SM00382"/>
    </source>
</evidence>
<comment type="caution">
    <text evidence="3">The sequence shown here is derived from an EMBL/GenBank/DDBJ whole genome shotgun (WGS) entry which is preliminary data.</text>
</comment>
<dbReference type="OrthoDB" id="9813147at2"/>
<dbReference type="Gene3D" id="3.40.50.300">
    <property type="entry name" value="P-loop containing nucleotide triphosphate hydrolases"/>
    <property type="match status" value="1"/>
</dbReference>
<dbReference type="GO" id="GO:0005524">
    <property type="term" value="F:ATP binding"/>
    <property type="evidence" value="ECO:0007669"/>
    <property type="project" value="InterPro"/>
</dbReference>
<dbReference type="InterPro" id="IPR025158">
    <property type="entry name" value="Mg_chelat-rel_C"/>
</dbReference>
<feature type="domain" description="AAA+ ATPase" evidence="2">
    <location>
        <begin position="210"/>
        <end position="373"/>
    </location>
</feature>
<dbReference type="CDD" id="cd00009">
    <property type="entry name" value="AAA"/>
    <property type="match status" value="1"/>
</dbReference>
<dbReference type="PROSITE" id="PS00676">
    <property type="entry name" value="SIGMA54_INTERACT_2"/>
    <property type="match status" value="1"/>
</dbReference>
<dbReference type="InterPro" id="IPR000523">
    <property type="entry name" value="Mg_chelatse_chII-like_cat_dom"/>
</dbReference>
<dbReference type="PANTHER" id="PTHR32039">
    <property type="entry name" value="MAGNESIUM-CHELATASE SUBUNIT CHLI"/>
    <property type="match status" value="1"/>
</dbReference>
<dbReference type="Gene3D" id="3.30.230.10">
    <property type="match status" value="1"/>
</dbReference>
<dbReference type="STRING" id="1121290.CLAOCE_00600"/>
<protein>
    <submittedName>
        <fullName evidence="3">Competence protein ComM</fullName>
    </submittedName>
</protein>
<evidence type="ECO:0000313" key="4">
    <source>
        <dbReference type="Proteomes" id="UP000175744"/>
    </source>
</evidence>
<evidence type="ECO:0000256" key="1">
    <source>
        <dbReference type="ARBA" id="ARBA00006354"/>
    </source>
</evidence>
<dbReference type="PATRIC" id="fig|1121290.3.peg.60"/>
<dbReference type="Proteomes" id="UP000175744">
    <property type="component" value="Unassembled WGS sequence"/>
</dbReference>
<keyword evidence="4" id="KW-1185">Reference proteome</keyword>
<reference evidence="3 4" key="1">
    <citation type="submission" date="2016-06" db="EMBL/GenBank/DDBJ databases">
        <title>Genome sequence of Clostridium acetireducens DSM 10703.</title>
        <authorList>
            <person name="Poehlein A."/>
            <person name="Fluechter S."/>
            <person name="Duerre P."/>
            <person name="Daniel R."/>
        </authorList>
    </citation>
    <scope>NUCLEOTIDE SEQUENCE [LARGE SCALE GENOMIC DNA]</scope>
    <source>
        <strain evidence="3 4">DSM 10703</strain>
    </source>
</reference>
<dbReference type="NCBIfam" id="TIGR00368">
    <property type="entry name" value="YifB family Mg chelatase-like AAA ATPase"/>
    <property type="match status" value="1"/>
</dbReference>
<dbReference type="PANTHER" id="PTHR32039:SF7">
    <property type="entry name" value="COMPETENCE PROTEIN COMM"/>
    <property type="match status" value="1"/>
</dbReference>
<dbReference type="InterPro" id="IPR020568">
    <property type="entry name" value="Ribosomal_Su5_D2-typ_SF"/>
</dbReference>
<dbReference type="SMART" id="SM00382">
    <property type="entry name" value="AAA"/>
    <property type="match status" value="1"/>
</dbReference>
<comment type="similarity">
    <text evidence="1">Belongs to the Mg-chelatase subunits D/I family. ComM subfamily.</text>
</comment>
<name>A0A1E8F233_9CLOT</name>
<dbReference type="InterPro" id="IPR014721">
    <property type="entry name" value="Ribsml_uS5_D2-typ_fold_subgr"/>
</dbReference>
<dbReference type="SUPFAM" id="SSF52540">
    <property type="entry name" value="P-loop containing nucleoside triphosphate hydrolases"/>
    <property type="match status" value="1"/>
</dbReference>
<dbReference type="SUPFAM" id="SSF54211">
    <property type="entry name" value="Ribosomal protein S5 domain 2-like"/>
    <property type="match status" value="1"/>
</dbReference>
<dbReference type="Pfam" id="PF13541">
    <property type="entry name" value="ChlI"/>
    <property type="match status" value="1"/>
</dbReference>
<sequence>MAVKINTASYVGIKGNIVTVEVDICNGLPSFNIVGLANTAIKESKERVRAAIVNSGFEFPVSKITVNLAPADLKKDGSLFDLPVAIGILLATEQVYFKDVEKYLLMGELSLNGELKKIQGALPLIIEGIENNINNFIVPLENVKECSSVKKANIYPLNNLKQVINYITYRDLMPYEFEEVSYEKLNYNVDFKDVVGQESCKRAIEIAAAGNHNILMFGPPGSGKTMIAERIPTILPKLNYKEALEVTKIYSVSGNLDKELGLIYCRPFRNPHHTISKISLVGGGNKLMPGEISLAHNGILFLDEILEFKKNVLEVLRQPLESKQIKISRMNGTVCYPANFMLVGAMNPCPCGFYLSKTSKECTCSDYDIKRYLAKLSGPLLDRIDVFTFVNSLSYKEINSKISSESSENMRKRVEKARKLQLNRFEKENIYYNSDMNGKLIKKYCELDDTSNKLLEKIYTKFGLSNRAYTRILKLARTIADLNENKNILKQDIIEALQYRKFINNKIV</sequence>
<gene>
    <name evidence="3" type="primary">comM</name>
    <name evidence="3" type="ORF">CLOACE_00600</name>
</gene>
<dbReference type="InterPro" id="IPR003593">
    <property type="entry name" value="AAA+_ATPase"/>
</dbReference>
<dbReference type="InterPro" id="IPR004482">
    <property type="entry name" value="Mg_chelat-rel"/>
</dbReference>
<dbReference type="InterPro" id="IPR025943">
    <property type="entry name" value="Sigma_54_int_dom_ATP-bd_2"/>
</dbReference>
<dbReference type="Pfam" id="PF13335">
    <property type="entry name" value="Mg_chelatase_C"/>
    <property type="match status" value="1"/>
</dbReference>
<dbReference type="EMBL" id="LZFO01000001">
    <property type="protein sequence ID" value="OFI07712.1"/>
    <property type="molecule type" value="Genomic_DNA"/>
</dbReference>
<proteinExistence type="inferred from homology"/>
<accession>A0A1E8F233</accession>
<dbReference type="InterPro" id="IPR027417">
    <property type="entry name" value="P-loop_NTPase"/>
</dbReference>
<dbReference type="InterPro" id="IPR045006">
    <property type="entry name" value="CHLI-like"/>
</dbReference>